<feature type="domain" description="Bacterial surface antigen (D15)" evidence="7">
    <location>
        <begin position="499"/>
        <end position="858"/>
    </location>
</feature>
<dbReference type="PROSITE" id="PS51257">
    <property type="entry name" value="PROKAR_LIPOPROTEIN"/>
    <property type="match status" value="1"/>
</dbReference>
<reference evidence="8 9" key="1">
    <citation type="journal article" date="2013" name="Int. J. Syst. Evol. Microbiol.">
        <title>Chryseobacterium angstadtii sp. nov., isolated from a newt tank.</title>
        <authorList>
            <person name="Kirk K.E."/>
            <person name="Hoffman J.A."/>
            <person name="Smith K.A."/>
            <person name="Strahan B.L."/>
            <person name="Failor K.C."/>
            <person name="Krebs J.E."/>
            <person name="Gale A.N."/>
            <person name="Do T.D."/>
            <person name="Sontag T.C."/>
            <person name="Batties A.M."/>
            <person name="Mistiszyn K."/>
            <person name="Newman J.D."/>
        </authorList>
    </citation>
    <scope>NUCLEOTIDE SEQUENCE [LARGE SCALE GENOMIC DNA]</scope>
    <source>
        <strain evidence="8 9">KM</strain>
    </source>
</reference>
<evidence type="ECO:0000313" key="8">
    <source>
        <dbReference type="EMBL" id="KMQ61538.1"/>
    </source>
</evidence>
<feature type="transmembrane region" description="Helical" evidence="6">
    <location>
        <begin position="12"/>
        <end position="28"/>
    </location>
</feature>
<dbReference type="EMBL" id="LFND01000005">
    <property type="protein sequence ID" value="KMQ61538.1"/>
    <property type="molecule type" value="Genomic_DNA"/>
</dbReference>
<comment type="caution">
    <text evidence="8">The sequence shown here is derived from an EMBL/GenBank/DDBJ whole genome shotgun (WGS) entry which is preliminary data.</text>
</comment>
<protein>
    <recommendedName>
        <fullName evidence="7">Bacterial surface antigen (D15) domain-containing protein</fullName>
    </recommendedName>
</protein>
<keyword evidence="4 6" id="KW-0472">Membrane</keyword>
<keyword evidence="9" id="KW-1185">Reference proteome</keyword>
<name>A0A0J7I573_9FLAO</name>
<dbReference type="PANTHER" id="PTHR12815">
    <property type="entry name" value="SORTING AND ASSEMBLY MACHINERY SAMM50 PROTEIN FAMILY MEMBER"/>
    <property type="match status" value="1"/>
</dbReference>
<keyword evidence="6" id="KW-1133">Transmembrane helix</keyword>
<proteinExistence type="predicted"/>
<evidence type="ECO:0000256" key="2">
    <source>
        <dbReference type="ARBA" id="ARBA00022692"/>
    </source>
</evidence>
<keyword evidence="3" id="KW-0732">Signal</keyword>
<dbReference type="PATRIC" id="fig|558151.6.peg.3414"/>
<dbReference type="OrthoDB" id="9814535at2"/>
<dbReference type="PANTHER" id="PTHR12815:SF47">
    <property type="entry name" value="TRANSLOCATION AND ASSEMBLY MODULE SUBUNIT TAMA"/>
    <property type="match status" value="1"/>
</dbReference>
<gene>
    <name evidence="8" type="ORF">ACM46_16135</name>
</gene>
<evidence type="ECO:0000256" key="4">
    <source>
        <dbReference type="ARBA" id="ARBA00023136"/>
    </source>
</evidence>
<evidence type="ECO:0000256" key="5">
    <source>
        <dbReference type="ARBA" id="ARBA00023237"/>
    </source>
</evidence>
<keyword evidence="5" id="KW-0998">Cell outer membrane</keyword>
<dbReference type="Pfam" id="PF01103">
    <property type="entry name" value="Omp85"/>
    <property type="match status" value="1"/>
</dbReference>
<evidence type="ECO:0000256" key="1">
    <source>
        <dbReference type="ARBA" id="ARBA00004370"/>
    </source>
</evidence>
<accession>A0A0J7I573</accession>
<dbReference type="InterPro" id="IPR039910">
    <property type="entry name" value="D15-like"/>
</dbReference>
<dbReference type="Proteomes" id="UP000036261">
    <property type="component" value="Unassembled WGS sequence"/>
</dbReference>
<comment type="subcellular location">
    <subcellularLocation>
        <location evidence="1">Membrane</location>
    </subcellularLocation>
</comment>
<dbReference type="GO" id="GO:0019867">
    <property type="term" value="C:outer membrane"/>
    <property type="evidence" value="ECO:0007669"/>
    <property type="project" value="InterPro"/>
</dbReference>
<evidence type="ECO:0000313" key="9">
    <source>
        <dbReference type="Proteomes" id="UP000036261"/>
    </source>
</evidence>
<evidence type="ECO:0000259" key="7">
    <source>
        <dbReference type="Pfam" id="PF01103"/>
    </source>
</evidence>
<evidence type="ECO:0000256" key="3">
    <source>
        <dbReference type="ARBA" id="ARBA00022729"/>
    </source>
</evidence>
<dbReference type="InterPro" id="IPR000184">
    <property type="entry name" value="Bac_surfAg_D15"/>
</dbReference>
<sequence>MSCKHYKNSPQKYYKIISFATFVGLLYACSTTKKVPDGEYLLTRNNFEFEDKKESFDDELKDYVQQKPNKKQLLFMPLSLGFYNMANPKYDTLLNEYMTYPDEMRNQKLRDSLFLKYNMKSSLGKTLFMDRLLHSWGTPPVILDQSRSEKSTESIEKRLTYRGFWDADVHLKHDIDSASKKAEVNYFIKHNQPTYIKDYYYNITDPTVKGLYWQKLDKSLIRAGQRLDQTVLEKEVTRITELMRENGYYKFNNTNEEIYFVADSLKSKTQVPLTLEIHKDSADHPYKMATIGNIDVAIVNEASDFPKNTIKDSLRRIRFHKMDNSYKTSSLWRAVIVDSKKIYDQKNLDLTKRNFLAMNNFSILKARDSLRRGGGTAPNDSIVDVLYVLKPLPKYELKVGTDINYSQLLNLGVSPSVDLTTRNVFKGAENLSTSISGTFGSIRSTKNIDKKDLAYEISAQASLNFPRLLLPFEYYKLLPKRYTPTSSILLGASVQNNIGLGRVNFNTGLNYQANVNDQVSHRLTLFNTQVSLTKNKDAYYDYFANDNVIKDDMFSNYFTYTSASTDPQIANIQNRYLSGQLSIDDVSQMILKDLNYLGTLDKKGQDLLLAFMGSLVNKDRQTQDILISSMIYNFVYSEIGKKDYPNAFYFNGKVELAGNILSIFNQKRDAGGVVTNPQRTIFGIPYAQFVKFDIDTRKYFKFNGNQTLVLRQFIGVGIPYGNSTDMPVIKSYFNGGSNDIRAWVAFGGLGPSDSQVDERVRTYMTNNVKLTTNIEYRIPFNEMYEGALFTDIGNTWSIRKSDGSGGYGDEFKFNKFLGQMGIGSGFGLRVNVAYITFRLDLAYKIYDPNKPDGDRWRFKNIQPFKPTLNIAFGYPF</sequence>
<evidence type="ECO:0000256" key="6">
    <source>
        <dbReference type="SAM" id="Phobius"/>
    </source>
</evidence>
<dbReference type="Gene3D" id="2.40.160.50">
    <property type="entry name" value="membrane protein fhac: a member of the omp85/tpsb transporter family"/>
    <property type="match status" value="1"/>
</dbReference>
<dbReference type="AlphaFoldDB" id="A0A0J7I573"/>
<dbReference type="STRING" id="558151.ACM46_16135"/>
<organism evidence="8 9">
    <name type="scientific">Chryseobacterium angstadtii</name>
    <dbReference type="NCBI Taxonomy" id="558151"/>
    <lineage>
        <taxon>Bacteria</taxon>
        <taxon>Pseudomonadati</taxon>
        <taxon>Bacteroidota</taxon>
        <taxon>Flavobacteriia</taxon>
        <taxon>Flavobacteriales</taxon>
        <taxon>Weeksellaceae</taxon>
        <taxon>Chryseobacterium group</taxon>
        <taxon>Chryseobacterium</taxon>
    </lineage>
</organism>
<dbReference type="RefSeq" id="WP_048507705.1">
    <property type="nucleotide sequence ID" value="NZ_LFND01000005.1"/>
</dbReference>
<keyword evidence="2 6" id="KW-0812">Transmembrane</keyword>